<dbReference type="Gene3D" id="2.60.40.10">
    <property type="entry name" value="Immunoglobulins"/>
    <property type="match status" value="1"/>
</dbReference>
<dbReference type="Pfam" id="PF07686">
    <property type="entry name" value="V-set"/>
    <property type="match status" value="1"/>
</dbReference>
<dbReference type="GO" id="GO:0009897">
    <property type="term" value="C:external side of plasma membrane"/>
    <property type="evidence" value="ECO:0007669"/>
    <property type="project" value="TreeGrafter"/>
</dbReference>
<dbReference type="InterPro" id="IPR013106">
    <property type="entry name" value="Ig_V-set"/>
</dbReference>
<feature type="transmembrane region" description="Helical" evidence="1">
    <location>
        <begin position="243"/>
        <end position="264"/>
    </location>
</feature>
<gene>
    <name evidence="4" type="ORF">PLEPLA_LOCUS7619</name>
</gene>
<protein>
    <recommendedName>
        <fullName evidence="3">Ig-like domain-containing protein</fullName>
    </recommendedName>
</protein>
<dbReference type="EMBL" id="CADEAL010000410">
    <property type="protein sequence ID" value="CAB1419768.1"/>
    <property type="molecule type" value="Genomic_DNA"/>
</dbReference>
<comment type="caution">
    <text evidence="4">The sequence shown here is derived from an EMBL/GenBank/DDBJ whole genome shotgun (WGS) entry which is preliminary data.</text>
</comment>
<evidence type="ECO:0000256" key="2">
    <source>
        <dbReference type="SAM" id="SignalP"/>
    </source>
</evidence>
<dbReference type="GO" id="GO:0070374">
    <property type="term" value="P:positive regulation of ERK1 and ERK2 cascade"/>
    <property type="evidence" value="ECO:0007669"/>
    <property type="project" value="TreeGrafter"/>
</dbReference>
<keyword evidence="1" id="KW-0812">Transmembrane</keyword>
<dbReference type="PANTHER" id="PTHR11422:SF5">
    <property type="entry name" value="DIVERSE IMMUNOGLOBULIN DOMAIN-CONTAINING PROTEIN 1.1 ISOFORM X1-RELATED"/>
    <property type="match status" value="1"/>
</dbReference>
<dbReference type="GO" id="GO:0042289">
    <property type="term" value="F:MHC class II protein binding"/>
    <property type="evidence" value="ECO:0007669"/>
    <property type="project" value="TreeGrafter"/>
</dbReference>
<dbReference type="Proteomes" id="UP001153269">
    <property type="component" value="Unassembled WGS sequence"/>
</dbReference>
<dbReference type="SUPFAM" id="SSF48726">
    <property type="entry name" value="Immunoglobulin"/>
    <property type="match status" value="1"/>
</dbReference>
<reference evidence="4" key="1">
    <citation type="submission" date="2020-03" db="EMBL/GenBank/DDBJ databases">
        <authorList>
            <person name="Weist P."/>
        </authorList>
    </citation>
    <scope>NUCLEOTIDE SEQUENCE</scope>
</reference>
<keyword evidence="1" id="KW-0472">Membrane</keyword>
<evidence type="ECO:0000313" key="5">
    <source>
        <dbReference type="Proteomes" id="UP001153269"/>
    </source>
</evidence>
<evidence type="ECO:0000313" key="4">
    <source>
        <dbReference type="EMBL" id="CAB1419768.1"/>
    </source>
</evidence>
<dbReference type="GO" id="GO:0042110">
    <property type="term" value="P:T cell activation"/>
    <property type="evidence" value="ECO:0007669"/>
    <property type="project" value="TreeGrafter"/>
</dbReference>
<dbReference type="GO" id="GO:0035723">
    <property type="term" value="P:interleukin-15-mediated signaling pathway"/>
    <property type="evidence" value="ECO:0007669"/>
    <property type="project" value="TreeGrafter"/>
</dbReference>
<proteinExistence type="predicted"/>
<keyword evidence="5" id="KW-1185">Reference proteome</keyword>
<feature type="domain" description="Ig-like" evidence="3">
    <location>
        <begin position="129"/>
        <end position="215"/>
    </location>
</feature>
<feature type="chain" id="PRO_5040152440" description="Ig-like domain-containing protein" evidence="2">
    <location>
        <begin position="17"/>
        <end position="284"/>
    </location>
</feature>
<dbReference type="InterPro" id="IPR007110">
    <property type="entry name" value="Ig-like_dom"/>
</dbReference>
<accession>A0A9N7TWB1</accession>
<dbReference type="InterPro" id="IPR013783">
    <property type="entry name" value="Ig-like_fold"/>
</dbReference>
<dbReference type="GO" id="GO:0045121">
    <property type="term" value="C:membrane raft"/>
    <property type="evidence" value="ECO:0007669"/>
    <property type="project" value="TreeGrafter"/>
</dbReference>
<dbReference type="PROSITE" id="PS50835">
    <property type="entry name" value="IG_LIKE"/>
    <property type="match status" value="1"/>
</dbReference>
<feature type="signal peptide" evidence="2">
    <location>
        <begin position="1"/>
        <end position="16"/>
    </location>
</feature>
<evidence type="ECO:0000256" key="1">
    <source>
        <dbReference type="SAM" id="Phobius"/>
    </source>
</evidence>
<organism evidence="4 5">
    <name type="scientific">Pleuronectes platessa</name>
    <name type="common">European plaice</name>
    <dbReference type="NCBI Taxonomy" id="8262"/>
    <lineage>
        <taxon>Eukaryota</taxon>
        <taxon>Metazoa</taxon>
        <taxon>Chordata</taxon>
        <taxon>Craniata</taxon>
        <taxon>Vertebrata</taxon>
        <taxon>Euteleostomi</taxon>
        <taxon>Actinopterygii</taxon>
        <taxon>Neopterygii</taxon>
        <taxon>Teleostei</taxon>
        <taxon>Neoteleostei</taxon>
        <taxon>Acanthomorphata</taxon>
        <taxon>Carangaria</taxon>
        <taxon>Pleuronectiformes</taxon>
        <taxon>Pleuronectoidei</taxon>
        <taxon>Pleuronectidae</taxon>
        <taxon>Pleuronectes</taxon>
    </lineage>
</organism>
<keyword evidence="2" id="KW-0732">Signal</keyword>
<evidence type="ECO:0000259" key="3">
    <source>
        <dbReference type="PROSITE" id="PS50835"/>
    </source>
</evidence>
<keyword evidence="1" id="KW-1133">Transmembrane helix</keyword>
<name>A0A9N7TWB1_PLEPL</name>
<dbReference type="AlphaFoldDB" id="A0A9N7TWB1"/>
<dbReference type="InterPro" id="IPR036179">
    <property type="entry name" value="Ig-like_dom_sf"/>
</dbReference>
<dbReference type="GO" id="GO:1990782">
    <property type="term" value="F:protein tyrosine kinase binding"/>
    <property type="evidence" value="ECO:0007669"/>
    <property type="project" value="TreeGrafter"/>
</dbReference>
<dbReference type="PANTHER" id="PTHR11422">
    <property type="entry name" value="T-CELL SURFACE GLYCOPROTEIN CD4"/>
    <property type="match status" value="1"/>
</dbReference>
<sequence>MRVLLITSLLLTGVWCSRNTVFVYSRVGGDALLPCSGLVSSDCSLVSWTFYKGADVRYTHEVTEGRVRAESDKSERMSITADCSLRFRDLRVADVGSYICFQDGNSINNVYLSLLAITALSGIPDLQPGGDLVLSCILFSYYDTGSCQPYSTEFSLSWVTEAGAVLPTESRYELISSTRCNITLVTKLRREDNHRKWRCQVNATGNSRAAFQDFTSSFLFQNPSTDQEPTPPSLTVCPEQLHISHIVLCVALPLMVITVGFFTWRRDRDRTKTSAAEIQLQEMS</sequence>